<evidence type="ECO:0000256" key="1">
    <source>
        <dbReference type="SAM" id="Phobius"/>
    </source>
</evidence>
<accession>A0A0G2J5B3</accession>
<dbReference type="PATRIC" id="fig|1604020.3.peg.2195"/>
<dbReference type="AlphaFoldDB" id="A0A0G2J5B3"/>
<keyword evidence="1" id="KW-0812">Transmembrane</keyword>
<evidence type="ECO:0000313" key="2">
    <source>
        <dbReference type="EMBL" id="KKZ12832.1"/>
    </source>
</evidence>
<reference evidence="2 3" key="1">
    <citation type="submission" date="2015-01" db="EMBL/GenBank/DDBJ databases">
        <title>Lifestyle Evolution in Cyanobacterial Symbionts of Sponges.</title>
        <authorList>
            <person name="Burgsdorf I."/>
            <person name="Slaby B.M."/>
            <person name="Handley K.M."/>
            <person name="Haber M."/>
            <person name="Blom J."/>
            <person name="Marshall C.W."/>
            <person name="Gilbert J.A."/>
            <person name="Hentschel U."/>
            <person name="Steindler L."/>
        </authorList>
    </citation>
    <scope>NUCLEOTIDE SEQUENCE [LARGE SCALE GENOMIC DNA]</scope>
    <source>
        <strain evidence="2">SP3</strain>
    </source>
</reference>
<dbReference type="EMBL" id="JXQG01000010">
    <property type="protein sequence ID" value="KKZ12832.1"/>
    <property type="molecule type" value="Genomic_DNA"/>
</dbReference>
<evidence type="ECO:0000313" key="3">
    <source>
        <dbReference type="Proteomes" id="UP000035067"/>
    </source>
</evidence>
<keyword evidence="1" id="KW-1133">Transmembrane helix</keyword>
<organism evidence="2 3">
    <name type="scientific">Candidatus Synechococcus spongiarum SP3</name>
    <dbReference type="NCBI Taxonomy" id="1604020"/>
    <lineage>
        <taxon>Bacteria</taxon>
        <taxon>Bacillati</taxon>
        <taxon>Cyanobacteriota</taxon>
        <taxon>Cyanophyceae</taxon>
        <taxon>Synechococcales</taxon>
        <taxon>Synechococcaceae</taxon>
        <taxon>Synechococcus</taxon>
    </lineage>
</organism>
<proteinExistence type="predicted"/>
<keyword evidence="1" id="KW-0472">Membrane</keyword>
<sequence>MASDSFFKLQLTLSIWGLAWVLSLLIQHWGRSTVLTPPPAPVLLMVVVGPGVGATAAILNQWLAARQNQSFRMK</sequence>
<dbReference type="Proteomes" id="UP000035067">
    <property type="component" value="Unassembled WGS sequence"/>
</dbReference>
<comment type="caution">
    <text evidence="2">The sequence shown here is derived from an EMBL/GenBank/DDBJ whole genome shotgun (WGS) entry which is preliminary data.</text>
</comment>
<name>A0A0G2J5B3_9SYNE</name>
<feature type="transmembrane region" description="Helical" evidence="1">
    <location>
        <begin position="42"/>
        <end position="64"/>
    </location>
</feature>
<feature type="transmembrane region" description="Helical" evidence="1">
    <location>
        <begin position="12"/>
        <end position="30"/>
    </location>
</feature>
<protein>
    <submittedName>
        <fullName evidence="2">Uncharacterized protein</fullName>
    </submittedName>
</protein>
<gene>
    <name evidence="2" type="ORF">TE42_02785</name>
</gene>